<sequence length="276" mass="31043">MTQISRFIGEVVPVAQRVTGDGGKSAAPEGGGGFADYALVSLHCLRIYLDTSYRMTIDLLKEMPQITAEIGLDAADLPAPSTLCKAFDRISMSICRVLLRQSAQLHDPSEHGAIDATFYERSAASRHYCQRTSYRVQKLKVTKLVDTESQAVLDVHCSTNREGSDADLCEQIARRNAGDLRSLAADKGYDKQSLREGLRELGIRPLIKHRIFAPYDHAHNARIDEQRYNQRSMTETVNSAVKRSLGFAVRARSWFREFREIALMCAVYNIKRFVKQ</sequence>
<dbReference type="Proteomes" id="UP001597052">
    <property type="component" value="Unassembled WGS sequence"/>
</dbReference>
<comment type="caution">
    <text evidence="2">The sequence shown here is derived from an EMBL/GenBank/DDBJ whole genome shotgun (WGS) entry which is preliminary data.</text>
</comment>
<feature type="domain" description="Transposase IS4-like" evidence="1">
    <location>
        <begin position="109"/>
        <end position="270"/>
    </location>
</feature>
<dbReference type="RefSeq" id="WP_256397988.1">
    <property type="nucleotide sequence ID" value="NZ_JANHDJ010000033.1"/>
</dbReference>
<dbReference type="EMBL" id="JBHUDM010000028">
    <property type="protein sequence ID" value="MFD1644049.1"/>
    <property type="molecule type" value="Genomic_DNA"/>
</dbReference>
<proteinExistence type="predicted"/>
<dbReference type="AlphaFoldDB" id="A0ABD6DCL0"/>
<dbReference type="InterPro" id="IPR002559">
    <property type="entry name" value="Transposase_11"/>
</dbReference>
<accession>A0ABD6DCL0</accession>
<organism evidence="2 3">
    <name type="scientific">Halohasta litorea</name>
    <dbReference type="NCBI Taxonomy" id="869891"/>
    <lineage>
        <taxon>Archaea</taxon>
        <taxon>Methanobacteriati</taxon>
        <taxon>Methanobacteriota</taxon>
        <taxon>Stenosarchaea group</taxon>
        <taxon>Halobacteria</taxon>
        <taxon>Halobacteriales</taxon>
        <taxon>Haloferacaceae</taxon>
        <taxon>Halohasta</taxon>
    </lineage>
</organism>
<evidence type="ECO:0000313" key="3">
    <source>
        <dbReference type="Proteomes" id="UP001597052"/>
    </source>
</evidence>
<evidence type="ECO:0000313" key="2">
    <source>
        <dbReference type="EMBL" id="MFD1644049.1"/>
    </source>
</evidence>
<evidence type="ECO:0000259" key="1">
    <source>
        <dbReference type="Pfam" id="PF01609"/>
    </source>
</evidence>
<protein>
    <submittedName>
        <fullName evidence="2">IS5 family transposase</fullName>
    </submittedName>
</protein>
<dbReference type="Pfam" id="PF01609">
    <property type="entry name" value="DDE_Tnp_1"/>
    <property type="match status" value="1"/>
</dbReference>
<reference evidence="2 3" key="1">
    <citation type="journal article" date="2019" name="Int. J. Syst. Evol. Microbiol.">
        <title>The Global Catalogue of Microorganisms (GCM) 10K type strain sequencing project: providing services to taxonomists for standard genome sequencing and annotation.</title>
        <authorList>
            <consortium name="The Broad Institute Genomics Platform"/>
            <consortium name="The Broad Institute Genome Sequencing Center for Infectious Disease"/>
            <person name="Wu L."/>
            <person name="Ma J."/>
        </authorList>
    </citation>
    <scope>NUCLEOTIDE SEQUENCE [LARGE SCALE GENOMIC DNA]</scope>
    <source>
        <strain evidence="2 3">CGMCC 1.10593</strain>
    </source>
</reference>
<name>A0ABD6DCL0_9EURY</name>
<gene>
    <name evidence="2" type="ORF">ACFSBW_19675</name>
</gene>
<keyword evidence="3" id="KW-1185">Reference proteome</keyword>
<dbReference type="NCBIfam" id="NF033579">
    <property type="entry name" value="transpos_IS5_2"/>
    <property type="match status" value="1"/>
</dbReference>
<dbReference type="InterPro" id="IPR053520">
    <property type="entry name" value="Transposase_Tn903"/>
</dbReference>